<dbReference type="PANTHER" id="PTHR12904:SF28">
    <property type="entry name" value="ATP SYNTHASE SUBUNIT ALPHA-RELATED"/>
    <property type="match status" value="1"/>
</dbReference>
<dbReference type="eggNOG" id="KOG3665">
    <property type="taxonomic scope" value="Eukaryota"/>
</dbReference>
<dbReference type="WBParaSite" id="Csp11.Scaffold629.g12238.t1">
    <property type="protein sequence ID" value="Csp11.Scaffold629.g12238.t1"/>
    <property type="gene ID" value="Csp11.Scaffold629.g12238"/>
</dbReference>
<dbReference type="SUPFAM" id="SSF52047">
    <property type="entry name" value="RNI-like"/>
    <property type="match status" value="1"/>
</dbReference>
<sequence length="399" mass="45797">MFVDSLLNLSSKIVAKCLAEGRYKHLDIDLNPSLSDQVFSEVVKLPSISSNPLKEDTGLKLNLTKFETDALPVFGEDLANLHRHDIRSLAITLVEFLDDFKYEPKEDEDEEDMQLDIVRVLKTCLNEKSCQNLEHLSSNLFECFPDGWAELVDELLPNLISFAPVGLYNLTGIGHLRNLQILTLEGSSAYSNYDVEPVLELPNLRVLIVIYCKSFMTTMSHCNGTLQNLRFLEFYGSEITEEQLRQLVARHPSLETIAFLDTPCDETDFSDLPITVFNLATIQSTMTILSYILDRIFGDSNEWHVETSIDRLGELLETETIQGFKEDEFLKLMMEVTLKVSDEENSQVATCLIPYFQRIFPYQSMTEILRKLHPKSPLFVERRWAAQTVLRYFPDPVRF</sequence>
<dbReference type="InterPro" id="IPR051341">
    <property type="entry name" value="Zyg-11_UBL_adapter"/>
</dbReference>
<organism evidence="1 2">
    <name type="scientific">Caenorhabditis tropicalis</name>
    <dbReference type="NCBI Taxonomy" id="1561998"/>
    <lineage>
        <taxon>Eukaryota</taxon>
        <taxon>Metazoa</taxon>
        <taxon>Ecdysozoa</taxon>
        <taxon>Nematoda</taxon>
        <taxon>Chromadorea</taxon>
        <taxon>Rhabditida</taxon>
        <taxon>Rhabditina</taxon>
        <taxon>Rhabditomorpha</taxon>
        <taxon>Rhabditoidea</taxon>
        <taxon>Rhabditidae</taxon>
        <taxon>Peloderinae</taxon>
        <taxon>Caenorhabditis</taxon>
    </lineage>
</organism>
<dbReference type="Proteomes" id="UP000095282">
    <property type="component" value="Unplaced"/>
</dbReference>
<accession>A0A1I7TVM2</accession>
<dbReference type="GO" id="GO:0031462">
    <property type="term" value="C:Cul2-RING ubiquitin ligase complex"/>
    <property type="evidence" value="ECO:0007669"/>
    <property type="project" value="TreeGrafter"/>
</dbReference>
<dbReference type="PANTHER" id="PTHR12904">
    <property type="match status" value="1"/>
</dbReference>
<proteinExistence type="predicted"/>
<name>A0A1I7TVM2_9PELO</name>
<dbReference type="InterPro" id="IPR032675">
    <property type="entry name" value="LRR_dom_sf"/>
</dbReference>
<dbReference type="AlphaFoldDB" id="A0A1I7TVM2"/>
<evidence type="ECO:0000313" key="1">
    <source>
        <dbReference type="Proteomes" id="UP000095282"/>
    </source>
</evidence>
<protein>
    <submittedName>
        <fullName evidence="2">MMS19 nucleotide excision repair protein</fullName>
    </submittedName>
</protein>
<dbReference type="STRING" id="1561998.A0A1I7TVM2"/>
<evidence type="ECO:0000313" key="2">
    <source>
        <dbReference type="WBParaSite" id="Csp11.Scaffold629.g12238.t1"/>
    </source>
</evidence>
<reference evidence="2" key="1">
    <citation type="submission" date="2016-11" db="UniProtKB">
        <authorList>
            <consortium name="WormBaseParasite"/>
        </authorList>
    </citation>
    <scope>IDENTIFICATION</scope>
</reference>
<dbReference type="Gene3D" id="3.80.10.10">
    <property type="entry name" value="Ribonuclease Inhibitor"/>
    <property type="match status" value="1"/>
</dbReference>
<keyword evidence="1" id="KW-1185">Reference proteome</keyword>